<evidence type="ECO:0000313" key="1">
    <source>
        <dbReference type="EMBL" id="CDQ73736.1"/>
    </source>
</evidence>
<accession>A0A060X2U3</accession>
<dbReference type="PaxDb" id="8022-A0A060X2U3"/>
<dbReference type="STRING" id="8022.A0A060X2U3"/>
<evidence type="ECO:0000313" key="2">
    <source>
        <dbReference type="Proteomes" id="UP000193380"/>
    </source>
</evidence>
<proteinExistence type="predicted"/>
<reference evidence="1" key="2">
    <citation type="submission" date="2014-03" db="EMBL/GenBank/DDBJ databases">
        <authorList>
            <person name="Genoscope - CEA"/>
        </authorList>
    </citation>
    <scope>NUCLEOTIDE SEQUENCE</scope>
</reference>
<protein>
    <submittedName>
        <fullName evidence="1">Uncharacterized protein</fullName>
    </submittedName>
</protein>
<dbReference type="AlphaFoldDB" id="A0A060X2U3"/>
<name>A0A060X2U3_ONCMY</name>
<dbReference type="Proteomes" id="UP000193380">
    <property type="component" value="Unassembled WGS sequence"/>
</dbReference>
<organism evidence="1 2">
    <name type="scientific">Oncorhynchus mykiss</name>
    <name type="common">Rainbow trout</name>
    <name type="synonym">Salmo gairdneri</name>
    <dbReference type="NCBI Taxonomy" id="8022"/>
    <lineage>
        <taxon>Eukaryota</taxon>
        <taxon>Metazoa</taxon>
        <taxon>Chordata</taxon>
        <taxon>Craniata</taxon>
        <taxon>Vertebrata</taxon>
        <taxon>Euteleostomi</taxon>
        <taxon>Actinopterygii</taxon>
        <taxon>Neopterygii</taxon>
        <taxon>Teleostei</taxon>
        <taxon>Protacanthopterygii</taxon>
        <taxon>Salmoniformes</taxon>
        <taxon>Salmonidae</taxon>
        <taxon>Salmoninae</taxon>
        <taxon>Oncorhynchus</taxon>
    </lineage>
</organism>
<reference evidence="1" key="1">
    <citation type="journal article" date="2014" name="Nat. Commun.">
        <title>The rainbow trout genome provides novel insights into evolution after whole-genome duplication in vertebrates.</title>
        <authorList>
            <person name="Berthelot C."/>
            <person name="Brunet F."/>
            <person name="Chalopin D."/>
            <person name="Juanchich A."/>
            <person name="Bernard M."/>
            <person name="Noel B."/>
            <person name="Bento P."/>
            <person name="Da Silva C."/>
            <person name="Labadie K."/>
            <person name="Alberti A."/>
            <person name="Aury J.M."/>
            <person name="Louis A."/>
            <person name="Dehais P."/>
            <person name="Bardou P."/>
            <person name="Montfort J."/>
            <person name="Klopp C."/>
            <person name="Cabau C."/>
            <person name="Gaspin C."/>
            <person name="Thorgaard G.H."/>
            <person name="Boussaha M."/>
            <person name="Quillet E."/>
            <person name="Guyomard R."/>
            <person name="Galiana D."/>
            <person name="Bobe J."/>
            <person name="Volff J.N."/>
            <person name="Genet C."/>
            <person name="Wincker P."/>
            <person name="Jaillon O."/>
            <person name="Roest Crollius H."/>
            <person name="Guiguen Y."/>
        </authorList>
    </citation>
    <scope>NUCLEOTIDE SEQUENCE [LARGE SCALE GENOMIC DNA]</scope>
</reference>
<dbReference type="EMBL" id="FR904924">
    <property type="protein sequence ID" value="CDQ73736.1"/>
    <property type="molecule type" value="Genomic_DNA"/>
</dbReference>
<sequence length="86" mass="9181">MFYIHSVASLLGLPYKAGRQALRHSVTIQLNDRMGKTSDLRDFECGMIVGTRRAGSSISETAGLLGFSGSTNKTHPVISSPVGKNS</sequence>
<gene>
    <name evidence="1" type="ORF">GSONMT00051734001</name>
</gene>